<feature type="repeat" description="TPR" evidence="5">
    <location>
        <begin position="417"/>
        <end position="450"/>
    </location>
</feature>
<feature type="compositionally biased region" description="Basic and acidic residues" evidence="7">
    <location>
        <begin position="385"/>
        <end position="406"/>
    </location>
</feature>
<feature type="region of interest" description="Disordered" evidence="7">
    <location>
        <begin position="279"/>
        <end position="305"/>
    </location>
</feature>
<dbReference type="GO" id="GO:0016020">
    <property type="term" value="C:membrane"/>
    <property type="evidence" value="ECO:0007669"/>
    <property type="project" value="TreeGrafter"/>
</dbReference>
<evidence type="ECO:0000313" key="11">
    <source>
        <dbReference type="Proteomes" id="UP000326354"/>
    </source>
</evidence>
<keyword evidence="11" id="KW-1185">Reference proteome</keyword>
<feature type="repeat" description="TPR" evidence="5">
    <location>
        <begin position="451"/>
        <end position="484"/>
    </location>
</feature>
<dbReference type="AlphaFoldDB" id="A0A5S9IIZ6"/>
<dbReference type="SMART" id="SM00028">
    <property type="entry name" value="TPR"/>
    <property type="match status" value="2"/>
</dbReference>
<dbReference type="PANTHER" id="PTHR24348:SF22">
    <property type="entry name" value="NON-SPECIFIC SERINE_THREONINE PROTEIN KINASE"/>
    <property type="match status" value="1"/>
</dbReference>
<evidence type="ECO:0000256" key="8">
    <source>
        <dbReference type="SAM" id="Phobius"/>
    </source>
</evidence>
<evidence type="ECO:0000256" key="4">
    <source>
        <dbReference type="ARBA" id="ARBA00022840"/>
    </source>
</evidence>
<dbReference type="InterPro" id="IPR011009">
    <property type="entry name" value="Kinase-like_dom_sf"/>
</dbReference>
<dbReference type="PROSITE" id="PS50005">
    <property type="entry name" value="TPR"/>
    <property type="match status" value="2"/>
</dbReference>
<dbReference type="SUPFAM" id="SSF56112">
    <property type="entry name" value="Protein kinase-like (PK-like)"/>
    <property type="match status" value="1"/>
</dbReference>
<keyword evidence="3 10" id="KW-0418">Kinase</keyword>
<evidence type="ECO:0000256" key="5">
    <source>
        <dbReference type="PROSITE-ProRule" id="PRU00339"/>
    </source>
</evidence>
<dbReference type="SMART" id="SM00220">
    <property type="entry name" value="S_TKc"/>
    <property type="match status" value="1"/>
</dbReference>
<dbReference type="GO" id="GO:0004674">
    <property type="term" value="F:protein serine/threonine kinase activity"/>
    <property type="evidence" value="ECO:0007669"/>
    <property type="project" value="InterPro"/>
</dbReference>
<gene>
    <name evidence="10" type="ORF">UABAM_01102</name>
</gene>
<dbReference type="GO" id="GO:0005524">
    <property type="term" value="F:ATP binding"/>
    <property type="evidence" value="ECO:0007669"/>
    <property type="project" value="UniProtKB-UniRule"/>
</dbReference>
<feature type="transmembrane region" description="Helical" evidence="8">
    <location>
        <begin position="328"/>
        <end position="347"/>
    </location>
</feature>
<dbReference type="OrthoDB" id="568198at2"/>
<dbReference type="GO" id="GO:0005776">
    <property type="term" value="C:autophagosome"/>
    <property type="evidence" value="ECO:0007669"/>
    <property type="project" value="TreeGrafter"/>
</dbReference>
<name>A0A5S9IIZ6_UABAM</name>
<dbReference type="GO" id="GO:0000407">
    <property type="term" value="C:phagophore assembly site"/>
    <property type="evidence" value="ECO:0007669"/>
    <property type="project" value="TreeGrafter"/>
</dbReference>
<keyword evidence="8" id="KW-0812">Transmembrane</keyword>
<keyword evidence="5" id="KW-0802">TPR repeat</keyword>
<dbReference type="Proteomes" id="UP000326354">
    <property type="component" value="Chromosome"/>
</dbReference>
<keyword evidence="8" id="KW-0472">Membrane</keyword>
<protein>
    <submittedName>
        <fullName evidence="10">Protein kinase</fullName>
    </submittedName>
</protein>
<dbReference type="InterPro" id="IPR017441">
    <property type="entry name" value="Protein_kinase_ATP_BS"/>
</dbReference>
<dbReference type="InterPro" id="IPR011990">
    <property type="entry name" value="TPR-like_helical_dom_sf"/>
</dbReference>
<feature type="compositionally biased region" description="Low complexity" evidence="7">
    <location>
        <begin position="280"/>
        <end position="293"/>
    </location>
</feature>
<reference evidence="10 11" key="1">
    <citation type="submission" date="2019-08" db="EMBL/GenBank/DDBJ databases">
        <title>Complete genome sequence of Candidatus Uab amorphum.</title>
        <authorList>
            <person name="Shiratori T."/>
            <person name="Suzuki S."/>
            <person name="Kakizawa Y."/>
            <person name="Ishida K."/>
        </authorList>
    </citation>
    <scope>NUCLEOTIDE SEQUENCE [LARGE SCALE GENOMIC DNA]</scope>
    <source>
        <strain evidence="10 11">SRT547</strain>
    </source>
</reference>
<sequence>MEILSGKYKVESTLGQGAMGKVYLVRNLRSGCYFAAKECNSLNPKILERIRREFYFLTRINHPNIVRGIEFLQQKNSYFIVMDYIQGVTVRDVLKKKLFTIDFNKKLEIATQICSAVATLNKAEIIHRDIKPSNIMLEGNNLVPRLLDLGIAKMESMQSLTQPGKVVGTPKYMSPEQVEGSIAHNSDVFSLGVVLYQWFAWMENSPFHDQSKARVFRNILQARLPLLHEFLGDRSPHVAYVARLLDQALHKDPQKRLSSTAEMYNILRNCPLAQPNQVVATSPPLSTTPASLPNPEPIDLESLDDEIQNSPSKIARRKNDDKIFDKNVIIIPLLLAGLILCGFFWIMSFDKTPPKKKTPKILRKKIQKSNTKKDKTPPKNHNKSNHGDDKSTNKRPETKEKEEVKKQSPKTTHNKMFAAHYKLGAQYMKLKHYSKALRHFTKAIKMDHRHADSFRSRGICFFYLAKYRRALRDFNRALKLEPSLEGELQSYIARSKKLKSERD</sequence>
<dbReference type="Gene3D" id="1.10.510.10">
    <property type="entry name" value="Transferase(Phosphotransferase) domain 1"/>
    <property type="match status" value="1"/>
</dbReference>
<dbReference type="InterPro" id="IPR000719">
    <property type="entry name" value="Prot_kinase_dom"/>
</dbReference>
<dbReference type="RefSeq" id="WP_151966992.1">
    <property type="nucleotide sequence ID" value="NZ_AP019860.1"/>
</dbReference>
<dbReference type="Pfam" id="PF00069">
    <property type="entry name" value="Pkinase"/>
    <property type="match status" value="1"/>
</dbReference>
<feature type="binding site" evidence="6">
    <location>
        <position position="37"/>
    </location>
    <ligand>
        <name>ATP</name>
        <dbReference type="ChEBI" id="CHEBI:30616"/>
    </ligand>
</feature>
<dbReference type="GO" id="GO:0005829">
    <property type="term" value="C:cytosol"/>
    <property type="evidence" value="ECO:0007669"/>
    <property type="project" value="TreeGrafter"/>
</dbReference>
<evidence type="ECO:0000313" key="10">
    <source>
        <dbReference type="EMBL" id="BBM82759.1"/>
    </source>
</evidence>
<evidence type="ECO:0000256" key="1">
    <source>
        <dbReference type="ARBA" id="ARBA00022679"/>
    </source>
</evidence>
<evidence type="ECO:0000259" key="9">
    <source>
        <dbReference type="PROSITE" id="PS50011"/>
    </source>
</evidence>
<dbReference type="PROSITE" id="PS00107">
    <property type="entry name" value="PROTEIN_KINASE_ATP"/>
    <property type="match status" value="1"/>
</dbReference>
<organism evidence="10 11">
    <name type="scientific">Uabimicrobium amorphum</name>
    <dbReference type="NCBI Taxonomy" id="2596890"/>
    <lineage>
        <taxon>Bacteria</taxon>
        <taxon>Pseudomonadati</taxon>
        <taxon>Planctomycetota</taxon>
        <taxon>Candidatus Uabimicrobiia</taxon>
        <taxon>Candidatus Uabimicrobiales</taxon>
        <taxon>Candidatus Uabimicrobiaceae</taxon>
        <taxon>Candidatus Uabimicrobium</taxon>
    </lineage>
</organism>
<dbReference type="PROSITE" id="PS00108">
    <property type="entry name" value="PROTEIN_KINASE_ST"/>
    <property type="match status" value="1"/>
</dbReference>
<dbReference type="PANTHER" id="PTHR24348">
    <property type="entry name" value="SERINE/THREONINE-PROTEIN KINASE UNC-51-RELATED"/>
    <property type="match status" value="1"/>
</dbReference>
<proteinExistence type="predicted"/>
<evidence type="ECO:0000256" key="2">
    <source>
        <dbReference type="ARBA" id="ARBA00022741"/>
    </source>
</evidence>
<evidence type="ECO:0000256" key="3">
    <source>
        <dbReference type="ARBA" id="ARBA00022777"/>
    </source>
</evidence>
<evidence type="ECO:0000256" key="7">
    <source>
        <dbReference type="SAM" id="MobiDB-lite"/>
    </source>
</evidence>
<dbReference type="Pfam" id="PF00515">
    <property type="entry name" value="TPR_1"/>
    <property type="match status" value="1"/>
</dbReference>
<dbReference type="Gene3D" id="1.25.40.10">
    <property type="entry name" value="Tetratricopeptide repeat domain"/>
    <property type="match status" value="1"/>
</dbReference>
<accession>A0A5S9IIZ6</accession>
<dbReference type="InterPro" id="IPR019734">
    <property type="entry name" value="TPR_rpt"/>
</dbReference>
<dbReference type="PROSITE" id="PS50293">
    <property type="entry name" value="TPR_REGION"/>
    <property type="match status" value="2"/>
</dbReference>
<evidence type="ECO:0000256" key="6">
    <source>
        <dbReference type="PROSITE-ProRule" id="PRU10141"/>
    </source>
</evidence>
<feature type="domain" description="Protein kinase" evidence="9">
    <location>
        <begin position="8"/>
        <end position="267"/>
    </location>
</feature>
<keyword evidence="2 6" id="KW-0547">Nucleotide-binding</keyword>
<dbReference type="KEGG" id="uam:UABAM_01102"/>
<feature type="compositionally biased region" description="Basic residues" evidence="7">
    <location>
        <begin position="354"/>
        <end position="367"/>
    </location>
</feature>
<keyword evidence="1" id="KW-0808">Transferase</keyword>
<dbReference type="CDD" id="cd14014">
    <property type="entry name" value="STKc_PknB_like"/>
    <property type="match status" value="1"/>
</dbReference>
<keyword evidence="8" id="KW-1133">Transmembrane helix</keyword>
<dbReference type="PROSITE" id="PS50011">
    <property type="entry name" value="PROTEIN_KINASE_DOM"/>
    <property type="match status" value="1"/>
</dbReference>
<dbReference type="EMBL" id="AP019860">
    <property type="protein sequence ID" value="BBM82759.1"/>
    <property type="molecule type" value="Genomic_DNA"/>
</dbReference>
<keyword evidence="4 6" id="KW-0067">ATP-binding</keyword>
<feature type="region of interest" description="Disordered" evidence="7">
    <location>
        <begin position="354"/>
        <end position="415"/>
    </location>
</feature>
<dbReference type="InterPro" id="IPR045269">
    <property type="entry name" value="Atg1-like"/>
</dbReference>
<dbReference type="InterPro" id="IPR008271">
    <property type="entry name" value="Ser/Thr_kinase_AS"/>
</dbReference>
<dbReference type="SUPFAM" id="SSF48452">
    <property type="entry name" value="TPR-like"/>
    <property type="match status" value="1"/>
</dbReference>